<feature type="region of interest" description="Disordered" evidence="1">
    <location>
        <begin position="1"/>
        <end position="53"/>
    </location>
</feature>
<evidence type="ECO:0000256" key="1">
    <source>
        <dbReference type="SAM" id="MobiDB-lite"/>
    </source>
</evidence>
<evidence type="ECO:0000313" key="2">
    <source>
        <dbReference type="EMBL" id="KAJ8950272.1"/>
    </source>
</evidence>
<dbReference type="Proteomes" id="UP001162162">
    <property type="component" value="Unassembled WGS sequence"/>
</dbReference>
<name>A0AAV8YIF3_9CUCU</name>
<keyword evidence="3" id="KW-1185">Reference proteome</keyword>
<comment type="caution">
    <text evidence="2">The sequence shown here is derived from an EMBL/GenBank/DDBJ whole genome shotgun (WGS) entry which is preliminary data.</text>
</comment>
<organism evidence="2 3">
    <name type="scientific">Aromia moschata</name>
    <dbReference type="NCBI Taxonomy" id="1265417"/>
    <lineage>
        <taxon>Eukaryota</taxon>
        <taxon>Metazoa</taxon>
        <taxon>Ecdysozoa</taxon>
        <taxon>Arthropoda</taxon>
        <taxon>Hexapoda</taxon>
        <taxon>Insecta</taxon>
        <taxon>Pterygota</taxon>
        <taxon>Neoptera</taxon>
        <taxon>Endopterygota</taxon>
        <taxon>Coleoptera</taxon>
        <taxon>Polyphaga</taxon>
        <taxon>Cucujiformia</taxon>
        <taxon>Chrysomeloidea</taxon>
        <taxon>Cerambycidae</taxon>
        <taxon>Cerambycinae</taxon>
        <taxon>Callichromatini</taxon>
        <taxon>Aromia</taxon>
    </lineage>
</organism>
<dbReference type="EMBL" id="JAPWTK010000102">
    <property type="protein sequence ID" value="KAJ8950272.1"/>
    <property type="molecule type" value="Genomic_DNA"/>
</dbReference>
<feature type="compositionally biased region" description="Polar residues" evidence="1">
    <location>
        <begin position="9"/>
        <end position="22"/>
    </location>
</feature>
<reference evidence="2" key="1">
    <citation type="journal article" date="2023" name="Insect Mol. Biol.">
        <title>Genome sequencing provides insights into the evolution of gene families encoding plant cell wall-degrading enzymes in longhorned beetles.</title>
        <authorList>
            <person name="Shin N.R."/>
            <person name="Okamura Y."/>
            <person name="Kirsch R."/>
            <person name="Pauchet Y."/>
        </authorList>
    </citation>
    <scope>NUCLEOTIDE SEQUENCE</scope>
    <source>
        <strain evidence="2">AMC_N1</strain>
    </source>
</reference>
<feature type="compositionally biased region" description="Polar residues" evidence="1">
    <location>
        <begin position="30"/>
        <end position="47"/>
    </location>
</feature>
<evidence type="ECO:0000313" key="3">
    <source>
        <dbReference type="Proteomes" id="UP001162162"/>
    </source>
</evidence>
<gene>
    <name evidence="2" type="ORF">NQ318_021127</name>
</gene>
<protein>
    <submittedName>
        <fullName evidence="2">Uncharacterized protein</fullName>
    </submittedName>
</protein>
<accession>A0AAV8YIF3</accession>
<proteinExistence type="predicted"/>
<dbReference type="AlphaFoldDB" id="A0AAV8YIF3"/>
<sequence>MTVIRDKQNYNYPKPNSTTSDTESLHLGSVSASDTESLNEEPGTTNRLGIFRPPPAKVSHVEELMNIKKSSGKKKIRRYQNSVLDDIGKRSVEVYNFNNDWVPADCFLTDFIKQLRR</sequence>